<evidence type="ECO:0000259" key="1">
    <source>
        <dbReference type="PROSITE" id="PS51321"/>
    </source>
</evidence>
<sequence length="69" mass="8139">MSSIQLAPKELSRWRDQEKRRSLDIIEQQQKEPYRLPASKLTHKGEVEIPRDSDQMLTLEDLMSAAYRP</sequence>
<evidence type="ECO:0000313" key="2">
    <source>
        <dbReference type="EMBL" id="EDL80576.1"/>
    </source>
</evidence>
<protein>
    <submittedName>
        <fullName evidence="2">Similar to SPOC domain containing 1 (Predicted)</fullName>
    </submittedName>
</protein>
<dbReference type="AlphaFoldDB" id="A6ISM5"/>
<evidence type="ECO:0000313" key="3">
    <source>
        <dbReference type="Proteomes" id="UP000234681"/>
    </source>
</evidence>
<dbReference type="Proteomes" id="UP000234681">
    <property type="component" value="Chromosome 5"/>
</dbReference>
<organism evidence="2 3">
    <name type="scientific">Rattus norvegicus</name>
    <name type="common">Rat</name>
    <dbReference type="NCBI Taxonomy" id="10116"/>
    <lineage>
        <taxon>Eukaryota</taxon>
        <taxon>Metazoa</taxon>
        <taxon>Chordata</taxon>
        <taxon>Craniata</taxon>
        <taxon>Vertebrata</taxon>
        <taxon>Euteleostomi</taxon>
        <taxon>Mammalia</taxon>
        <taxon>Eutheria</taxon>
        <taxon>Euarchontoglires</taxon>
        <taxon>Glires</taxon>
        <taxon>Rodentia</taxon>
        <taxon>Myomorpha</taxon>
        <taxon>Muroidea</taxon>
        <taxon>Muridae</taxon>
        <taxon>Murinae</taxon>
        <taxon>Rattus</taxon>
    </lineage>
</organism>
<proteinExistence type="predicted"/>
<accession>A6ISM5</accession>
<dbReference type="EMBL" id="CH473968">
    <property type="protein sequence ID" value="EDL80576.1"/>
    <property type="molecule type" value="Genomic_DNA"/>
</dbReference>
<gene>
    <name evidence="2" type="primary">RGD1560989_predicted</name>
    <name evidence="2" type="ORF">rCG_31353</name>
</gene>
<dbReference type="GO" id="GO:0006351">
    <property type="term" value="P:DNA-templated transcription"/>
    <property type="evidence" value="ECO:0007669"/>
    <property type="project" value="InterPro"/>
</dbReference>
<name>A6ISM5_RAT</name>
<dbReference type="InterPro" id="IPR003618">
    <property type="entry name" value="TFIIS_cen_dom"/>
</dbReference>
<dbReference type="PROSITE" id="PS51321">
    <property type="entry name" value="TFIIS_CENTRAL"/>
    <property type="match status" value="1"/>
</dbReference>
<reference evidence="3" key="1">
    <citation type="submission" date="2005-09" db="EMBL/GenBank/DDBJ databases">
        <authorList>
            <person name="Mural R.J."/>
            <person name="Li P.W."/>
            <person name="Adams M.D."/>
            <person name="Amanatides P.G."/>
            <person name="Baden-Tillson H."/>
            <person name="Barnstead M."/>
            <person name="Chin S.H."/>
            <person name="Dew I."/>
            <person name="Evans C.A."/>
            <person name="Ferriera S."/>
            <person name="Flanigan M."/>
            <person name="Fosler C."/>
            <person name="Glodek A."/>
            <person name="Gu Z."/>
            <person name="Holt R.A."/>
            <person name="Jennings D."/>
            <person name="Kraft C.L."/>
            <person name="Lu F."/>
            <person name="Nguyen T."/>
            <person name="Nusskern D.R."/>
            <person name="Pfannkoch C.M."/>
            <person name="Sitter C."/>
            <person name="Sutton G.G."/>
            <person name="Venter J.C."/>
            <person name="Wang Z."/>
            <person name="Woodage T."/>
            <person name="Zheng X.H."/>
            <person name="Zhong F."/>
        </authorList>
    </citation>
    <scope>NUCLEOTIDE SEQUENCE [LARGE SCALE GENOMIC DNA]</scope>
    <source>
        <strain>BN</strain>
        <strain evidence="3">Sprague-Dawley</strain>
    </source>
</reference>
<feature type="domain" description="TFIIS central" evidence="1">
    <location>
        <begin position="1"/>
        <end position="34"/>
    </location>
</feature>